<evidence type="ECO:0000256" key="4">
    <source>
        <dbReference type="ARBA" id="ARBA00023002"/>
    </source>
</evidence>
<proteinExistence type="predicted"/>
<dbReference type="KEGG" id="gac:GACE_1093"/>
<evidence type="ECO:0000256" key="6">
    <source>
        <dbReference type="ARBA" id="ARBA00023014"/>
    </source>
</evidence>
<keyword evidence="5" id="KW-0408">Iron</keyword>
<sequence>MEISIDIGDISKFVGKYSLGRDNGSGSAHFLRIKIPAGQVESEKLRKIAALSEKYGRGYAEVTDRQSIQLHWIEPEKALEIFENLYEMGYYTDMCGQGFSGACFGDVRNIVSCPLSGKITDFDVSKHAIRLTEYFTGNPEFLDLPRKFKIAFTGCGGDCVRLGINDLGMFGMEYDGEYGFVPFVGGSIGASQPGPNLAKSLGIFVPEKKAFDFVKTVVEIHRDNSSRESKVKARFKNLVNQWGIERLRDEIESITGEFERVEVSTPAPSDHNGSGEQVNGLYYYTLPLVGGVLDAEKLVFIADMADKHGNGEVRLTPEQNVTFVDVNDVEKLKEDLSRVFDIKEGTMYYSSIGCASNFCGRTNEPHAKDVLKKLIEICERKGVKDVRIHVSGCRNACGCHHVGEIGLVGRLVKTDEGIVQGYDLLYGGDFAGLKMAKVHAEGLYGDKLFEEFEKLLEGIKNGTETETD</sequence>
<dbReference type="InterPro" id="IPR005117">
    <property type="entry name" value="NiRdtase/SiRdtase_haem-b_fer"/>
</dbReference>
<dbReference type="GO" id="GO:0016491">
    <property type="term" value="F:oxidoreductase activity"/>
    <property type="evidence" value="ECO:0007669"/>
    <property type="project" value="UniProtKB-KW"/>
</dbReference>
<reference evidence="9 10" key="1">
    <citation type="journal article" date="2015" name="Appl. Environ. Microbiol.">
        <title>The Geoglobus acetivorans genome: Fe(III) reduction, acetate utilization, autotrophic growth, and degradation of aromatic compounds in a hyperthermophilic archaeon.</title>
        <authorList>
            <person name="Mardanov A.V."/>
            <person name="Slododkina G.B."/>
            <person name="Slobodkin A.I."/>
            <person name="Beletsky A.V."/>
            <person name="Gavrilov S.N."/>
            <person name="Kublanov I.V."/>
            <person name="Bonch-Osmolovskaya E.A."/>
            <person name="Skryabin K.G."/>
            <person name="Ravin N.V."/>
        </authorList>
    </citation>
    <scope>NUCLEOTIDE SEQUENCE [LARGE SCALE GENOMIC DNA]</scope>
    <source>
        <strain evidence="9 10">SBH6</strain>
    </source>
</reference>
<dbReference type="GO" id="GO:0046872">
    <property type="term" value="F:metal ion binding"/>
    <property type="evidence" value="ECO:0007669"/>
    <property type="project" value="UniProtKB-KW"/>
</dbReference>
<name>A0A0A7GGR3_GEOAI</name>
<feature type="domain" description="Nitrite/sulphite reductase 4Fe-4S" evidence="7">
    <location>
        <begin position="106"/>
        <end position="253"/>
    </location>
</feature>
<keyword evidence="2" id="KW-0349">Heme</keyword>
<feature type="domain" description="Nitrite/Sulfite reductase ferredoxin-like" evidence="8">
    <location>
        <begin position="29"/>
        <end position="87"/>
    </location>
</feature>
<evidence type="ECO:0000313" key="9">
    <source>
        <dbReference type="EMBL" id="AIY90137.1"/>
    </source>
</evidence>
<dbReference type="Pfam" id="PF01077">
    <property type="entry name" value="NIR_SIR"/>
    <property type="match status" value="1"/>
</dbReference>
<dbReference type="RefSeq" id="WP_048091812.1">
    <property type="nucleotide sequence ID" value="NZ_CP009552.1"/>
</dbReference>
<feature type="domain" description="Nitrite/Sulfite reductase ferredoxin-like" evidence="8">
    <location>
        <begin position="277"/>
        <end position="336"/>
    </location>
</feature>
<dbReference type="HOGENOM" id="CLU_015667_2_4_2"/>
<dbReference type="eggNOG" id="arCOG02055">
    <property type="taxonomic scope" value="Archaea"/>
</dbReference>
<dbReference type="Proteomes" id="UP000030624">
    <property type="component" value="Chromosome"/>
</dbReference>
<gene>
    <name evidence="9" type="ORF">GACE_1093</name>
</gene>
<dbReference type="PANTHER" id="PTHR32439">
    <property type="entry name" value="FERREDOXIN--NITRITE REDUCTASE, CHLOROPLASTIC"/>
    <property type="match status" value="1"/>
</dbReference>
<dbReference type="GeneID" id="24797679"/>
<dbReference type="GO" id="GO:0051539">
    <property type="term" value="F:4 iron, 4 sulfur cluster binding"/>
    <property type="evidence" value="ECO:0007669"/>
    <property type="project" value="UniProtKB-KW"/>
</dbReference>
<dbReference type="InterPro" id="IPR051329">
    <property type="entry name" value="NIR_SIR_4Fe-4S"/>
</dbReference>
<organism evidence="9 10">
    <name type="scientific">Geoglobus acetivorans</name>
    <dbReference type="NCBI Taxonomy" id="565033"/>
    <lineage>
        <taxon>Archaea</taxon>
        <taxon>Methanobacteriati</taxon>
        <taxon>Methanobacteriota</taxon>
        <taxon>Archaeoglobi</taxon>
        <taxon>Archaeoglobales</taxon>
        <taxon>Archaeoglobaceae</taxon>
        <taxon>Geoglobus</taxon>
    </lineage>
</organism>
<protein>
    <submittedName>
        <fullName evidence="9">Ferredoxin--nitrite reductase</fullName>
    </submittedName>
</protein>
<keyword evidence="3" id="KW-0479">Metal-binding</keyword>
<evidence type="ECO:0000256" key="2">
    <source>
        <dbReference type="ARBA" id="ARBA00022617"/>
    </source>
</evidence>
<evidence type="ECO:0000256" key="3">
    <source>
        <dbReference type="ARBA" id="ARBA00022723"/>
    </source>
</evidence>
<dbReference type="Gene3D" id="3.90.480.10">
    <property type="entry name" value="Sulfite Reductase Hemoprotein,Domain 2"/>
    <property type="match status" value="1"/>
</dbReference>
<evidence type="ECO:0000256" key="1">
    <source>
        <dbReference type="ARBA" id="ARBA00022485"/>
    </source>
</evidence>
<dbReference type="InterPro" id="IPR045854">
    <property type="entry name" value="NO2/SO3_Rdtase_4Fe4S_sf"/>
</dbReference>
<evidence type="ECO:0000259" key="7">
    <source>
        <dbReference type="Pfam" id="PF01077"/>
    </source>
</evidence>
<evidence type="ECO:0000259" key="8">
    <source>
        <dbReference type="Pfam" id="PF03460"/>
    </source>
</evidence>
<dbReference type="InterPro" id="IPR006067">
    <property type="entry name" value="NO2/SO3_Rdtase_4Fe4S_dom"/>
</dbReference>
<dbReference type="InterPro" id="IPR036136">
    <property type="entry name" value="Nit/Sulf_reduc_fer-like_dom_sf"/>
</dbReference>
<dbReference type="Gene3D" id="3.30.413.10">
    <property type="entry name" value="Sulfite Reductase Hemoprotein, domain 1"/>
    <property type="match status" value="2"/>
</dbReference>
<dbReference type="AlphaFoldDB" id="A0A0A7GGR3"/>
<dbReference type="STRING" id="565033.GACE_1093"/>
<keyword evidence="1" id="KW-0004">4Fe-4S</keyword>
<dbReference type="GO" id="GO:0020037">
    <property type="term" value="F:heme binding"/>
    <property type="evidence" value="ECO:0007669"/>
    <property type="project" value="InterPro"/>
</dbReference>
<evidence type="ECO:0000313" key="10">
    <source>
        <dbReference type="Proteomes" id="UP000030624"/>
    </source>
</evidence>
<dbReference type="PROSITE" id="PS00365">
    <property type="entry name" value="NIR_SIR"/>
    <property type="match status" value="2"/>
</dbReference>
<keyword evidence="6" id="KW-0411">Iron-sulfur</keyword>
<evidence type="ECO:0000256" key="5">
    <source>
        <dbReference type="ARBA" id="ARBA00023004"/>
    </source>
</evidence>
<dbReference type="InterPro" id="IPR006066">
    <property type="entry name" value="NO2/SO3_Rdtase_FeS/sirohaem_BS"/>
</dbReference>
<accession>A0A0A7GGR3</accession>
<dbReference type="Pfam" id="PF03460">
    <property type="entry name" value="NIR_SIR_ferr"/>
    <property type="match status" value="2"/>
</dbReference>
<dbReference type="EMBL" id="CP009552">
    <property type="protein sequence ID" value="AIY90137.1"/>
    <property type="molecule type" value="Genomic_DNA"/>
</dbReference>
<dbReference type="SUPFAM" id="SSF55124">
    <property type="entry name" value="Nitrite/Sulfite reductase N-terminal domain-like"/>
    <property type="match status" value="2"/>
</dbReference>
<keyword evidence="4" id="KW-0560">Oxidoreductase</keyword>
<dbReference type="SUPFAM" id="SSF56014">
    <property type="entry name" value="Nitrite and sulphite reductase 4Fe-4S domain-like"/>
    <property type="match status" value="2"/>
</dbReference>
<dbReference type="PANTHER" id="PTHR32439:SF9">
    <property type="entry name" value="BLR3264 PROTEIN"/>
    <property type="match status" value="1"/>
</dbReference>